<dbReference type="GO" id="GO:0003841">
    <property type="term" value="F:1-acylglycerol-3-phosphate O-acyltransferase activity"/>
    <property type="evidence" value="ECO:0007669"/>
    <property type="project" value="UniProtKB-EC"/>
</dbReference>
<evidence type="ECO:0000256" key="4">
    <source>
        <dbReference type="ARBA" id="ARBA00023098"/>
    </source>
</evidence>
<feature type="region of interest" description="Disordered" evidence="6">
    <location>
        <begin position="242"/>
        <end position="261"/>
    </location>
</feature>
<dbReference type="InterPro" id="IPR002123">
    <property type="entry name" value="Plipid/glycerol_acylTrfase"/>
</dbReference>
<keyword evidence="4" id="KW-0443">Lipid metabolism</keyword>
<dbReference type="CDD" id="cd07989">
    <property type="entry name" value="LPLAT_AGPAT-like"/>
    <property type="match status" value="1"/>
</dbReference>
<dbReference type="GO" id="GO:0006654">
    <property type="term" value="P:phosphatidic acid biosynthetic process"/>
    <property type="evidence" value="ECO:0007669"/>
    <property type="project" value="TreeGrafter"/>
</dbReference>
<comment type="pathway">
    <text evidence="1">Lipid metabolism.</text>
</comment>
<gene>
    <name evidence="8" type="ORF">CARN2_1931</name>
</gene>
<reference evidence="8" key="1">
    <citation type="submission" date="2009-10" db="EMBL/GenBank/DDBJ databases">
        <title>Diversity of trophic interactions inside an arsenic-rich microbial ecosystem.</title>
        <authorList>
            <person name="Bertin P.N."/>
            <person name="Heinrich-Salmeron A."/>
            <person name="Pelletier E."/>
            <person name="Goulhen-Chollet F."/>
            <person name="Arsene-Ploetze F."/>
            <person name="Gallien S."/>
            <person name="Calteau A."/>
            <person name="Vallenet D."/>
            <person name="Casiot C."/>
            <person name="Chane-Woon-Ming B."/>
            <person name="Giloteaux L."/>
            <person name="Barakat M."/>
            <person name="Bonnefoy V."/>
            <person name="Bruneel O."/>
            <person name="Chandler M."/>
            <person name="Cleiss J."/>
            <person name="Duran R."/>
            <person name="Elbaz-Poulichet F."/>
            <person name="Fonknechten N."/>
            <person name="Lauga B."/>
            <person name="Mornico D."/>
            <person name="Ortet P."/>
            <person name="Schaeffer C."/>
            <person name="Siguier P."/>
            <person name="Alexander Thil Smith A."/>
            <person name="Van Dorsselaer A."/>
            <person name="Weissenbach J."/>
            <person name="Medigue C."/>
            <person name="Le Paslier D."/>
        </authorList>
    </citation>
    <scope>NUCLEOTIDE SEQUENCE</scope>
</reference>
<proteinExistence type="predicted"/>
<evidence type="ECO:0000256" key="1">
    <source>
        <dbReference type="ARBA" id="ARBA00005189"/>
    </source>
</evidence>
<evidence type="ECO:0000259" key="7">
    <source>
        <dbReference type="SMART" id="SM00563"/>
    </source>
</evidence>
<evidence type="ECO:0000256" key="3">
    <source>
        <dbReference type="ARBA" id="ARBA00022679"/>
    </source>
</evidence>
<dbReference type="AlphaFoldDB" id="E6PL66"/>
<evidence type="ECO:0000256" key="6">
    <source>
        <dbReference type="SAM" id="MobiDB-lite"/>
    </source>
</evidence>
<dbReference type="PANTHER" id="PTHR10434:SF64">
    <property type="entry name" value="1-ACYL-SN-GLYCEROL-3-PHOSPHATE ACYLTRANSFERASE-RELATED"/>
    <property type="match status" value="1"/>
</dbReference>
<dbReference type="EC" id="2.3.1.51" evidence="8"/>
<dbReference type="SUPFAM" id="SSF69593">
    <property type="entry name" value="Glycerol-3-phosphate (1)-acyltransferase"/>
    <property type="match status" value="1"/>
</dbReference>
<keyword evidence="3 8" id="KW-0808">Transferase</keyword>
<sequence>MMGALRLVWMLLRIAVLMTRGVISLRRFSMRTPQQQQDAIRDWSQRMLRACRVEIETRGQLQPPPCLLAINHVSWLDIIALNAIQPTRFVAKSDIDRWPLLGTLARGADTLFIERERPRDAMRVMHHMAEALRQGQRLSVFPEGTTSDGREILPLHANLFQAAVSSCTPVQPVLLRYLDARSGRYARAPAYVGDETMLGTLWRMACAGPLRVQIQFLSALENTDRRALSGAVKSALSQGLASAHSAAPGKHGPLQSPPASP</sequence>
<evidence type="ECO:0000256" key="5">
    <source>
        <dbReference type="ARBA" id="ARBA00023315"/>
    </source>
</evidence>
<dbReference type="SMART" id="SM00563">
    <property type="entry name" value="PlsC"/>
    <property type="match status" value="1"/>
</dbReference>
<keyword evidence="5 8" id="KW-0012">Acyltransferase</keyword>
<organism evidence="8">
    <name type="scientific">mine drainage metagenome</name>
    <dbReference type="NCBI Taxonomy" id="410659"/>
    <lineage>
        <taxon>unclassified sequences</taxon>
        <taxon>metagenomes</taxon>
        <taxon>ecological metagenomes</taxon>
    </lineage>
</organism>
<protein>
    <submittedName>
        <fullName evidence="8">Putative 1-acylglycerol-3-phosphate O-acyltransferase</fullName>
        <ecNumber evidence="8">2.3.1.51</ecNumber>
    </submittedName>
</protein>
<dbReference type="PANTHER" id="PTHR10434">
    <property type="entry name" value="1-ACYL-SN-GLYCEROL-3-PHOSPHATE ACYLTRANSFERASE"/>
    <property type="match status" value="1"/>
</dbReference>
<evidence type="ECO:0000313" key="8">
    <source>
        <dbReference type="EMBL" id="CBH95667.1"/>
    </source>
</evidence>
<dbReference type="Pfam" id="PF01553">
    <property type="entry name" value="Acyltransferase"/>
    <property type="match status" value="1"/>
</dbReference>
<dbReference type="EMBL" id="CABM01000008">
    <property type="protein sequence ID" value="CBH95667.1"/>
    <property type="molecule type" value="Genomic_DNA"/>
</dbReference>
<comment type="caution">
    <text evidence="8">The sequence shown here is derived from an EMBL/GenBank/DDBJ whole genome shotgun (WGS) entry which is preliminary data.</text>
</comment>
<evidence type="ECO:0000256" key="2">
    <source>
        <dbReference type="ARBA" id="ARBA00022516"/>
    </source>
</evidence>
<feature type="domain" description="Phospholipid/glycerol acyltransferase" evidence="7">
    <location>
        <begin position="66"/>
        <end position="178"/>
    </location>
</feature>
<accession>E6PL66</accession>
<keyword evidence="2" id="KW-0444">Lipid biosynthesis</keyword>
<name>E6PL66_9ZZZZ</name>